<dbReference type="AlphaFoldDB" id="A0A8E7AUB8"/>
<accession>A0A8E7AUB8</accession>
<feature type="domain" description="HicB-like antitoxin of toxin-antitoxin system" evidence="1">
    <location>
        <begin position="5"/>
        <end position="75"/>
    </location>
</feature>
<dbReference type="EMBL" id="CP075546">
    <property type="protein sequence ID" value="QVV87425.1"/>
    <property type="molecule type" value="Genomic_DNA"/>
</dbReference>
<dbReference type="Pfam" id="PF15919">
    <property type="entry name" value="HicB_lk_antitox"/>
    <property type="match status" value="1"/>
</dbReference>
<dbReference type="GeneID" id="65097222"/>
<dbReference type="PANTHER" id="PTHR34504">
    <property type="entry name" value="ANTITOXIN HICB"/>
    <property type="match status" value="1"/>
</dbReference>
<protein>
    <submittedName>
        <fullName evidence="2">Type II toxin-antitoxin system HicB family antitoxin</fullName>
    </submittedName>
</protein>
<dbReference type="RefSeq" id="WP_214418246.1">
    <property type="nucleotide sequence ID" value="NZ_CP075546.1"/>
</dbReference>
<evidence type="ECO:0000259" key="1">
    <source>
        <dbReference type="Pfam" id="PF15919"/>
    </source>
</evidence>
<dbReference type="InterPro" id="IPR051404">
    <property type="entry name" value="TA_system_antitoxin"/>
</dbReference>
<dbReference type="PANTHER" id="PTHR34504:SF2">
    <property type="entry name" value="UPF0150 PROTEIN SSL0259"/>
    <property type="match status" value="1"/>
</dbReference>
<dbReference type="KEGG" id="mrtj:KHC33_08520"/>
<keyword evidence="3" id="KW-1185">Reference proteome</keyword>
<reference evidence="2 3" key="1">
    <citation type="submission" date="2021-05" db="EMBL/GenBank/DDBJ databases">
        <title>A novel Methanospirillum isolate from a pyrite-forming mixed culture.</title>
        <authorList>
            <person name="Bunk B."/>
            <person name="Sproer C."/>
            <person name="Spring S."/>
            <person name="Pester M."/>
        </authorList>
    </citation>
    <scope>NUCLEOTIDE SEQUENCE [LARGE SCALE GENOMIC DNA]</scope>
    <source>
        <strain evidence="2 3">J.3.6.1-F.2.7.3</strain>
    </source>
</reference>
<organism evidence="2 3">
    <name type="scientific">Methanospirillum purgamenti</name>
    <dbReference type="NCBI Taxonomy" id="2834276"/>
    <lineage>
        <taxon>Archaea</taxon>
        <taxon>Methanobacteriati</taxon>
        <taxon>Methanobacteriota</taxon>
        <taxon>Stenosarchaea group</taxon>
        <taxon>Methanomicrobia</taxon>
        <taxon>Methanomicrobiales</taxon>
        <taxon>Methanospirillaceae</taxon>
        <taxon>Methanospirillum</taxon>
    </lineage>
</organism>
<gene>
    <name evidence="2" type="ORF">KHC33_08520</name>
</gene>
<proteinExistence type="predicted"/>
<sequence length="81" mass="8917">MQNKYPIEIFYSHDDEGYISIAPDLSGCSAFGETEEKALSEVKIAIALWIEAALGEGRTVPEPSNRTILDKIIAYQKASVI</sequence>
<dbReference type="Proteomes" id="UP000680656">
    <property type="component" value="Chromosome"/>
</dbReference>
<dbReference type="InterPro" id="IPR031807">
    <property type="entry name" value="HicB-like"/>
</dbReference>
<evidence type="ECO:0000313" key="2">
    <source>
        <dbReference type="EMBL" id="QVV87425.1"/>
    </source>
</evidence>
<dbReference type="InterPro" id="IPR035069">
    <property type="entry name" value="TTHA1013/TTHA0281-like"/>
</dbReference>
<dbReference type="Gene3D" id="3.30.160.250">
    <property type="match status" value="1"/>
</dbReference>
<evidence type="ECO:0000313" key="3">
    <source>
        <dbReference type="Proteomes" id="UP000680656"/>
    </source>
</evidence>
<name>A0A8E7AUB8_9EURY</name>
<dbReference type="SUPFAM" id="SSF143100">
    <property type="entry name" value="TTHA1013/TTHA0281-like"/>
    <property type="match status" value="1"/>
</dbReference>